<protein>
    <submittedName>
        <fullName evidence="3">Uncharacterized protein</fullName>
    </submittedName>
</protein>
<proteinExistence type="predicted"/>
<gene>
    <name evidence="3" type="ordered locus">PB2503_00060</name>
</gene>
<evidence type="ECO:0000313" key="4">
    <source>
        <dbReference type="Proteomes" id="UP000001302"/>
    </source>
</evidence>
<keyword evidence="2" id="KW-1133">Transmembrane helix</keyword>
<dbReference type="HOGENOM" id="CLU_2736363_0_0_5"/>
<dbReference type="Proteomes" id="UP000001302">
    <property type="component" value="Chromosome"/>
</dbReference>
<organism evidence="3 4">
    <name type="scientific">Parvularcula bermudensis (strain ATCC BAA-594 / HTCC2503 / KCTC 12087)</name>
    <dbReference type="NCBI Taxonomy" id="314260"/>
    <lineage>
        <taxon>Bacteria</taxon>
        <taxon>Pseudomonadati</taxon>
        <taxon>Pseudomonadota</taxon>
        <taxon>Alphaproteobacteria</taxon>
        <taxon>Parvularculales</taxon>
        <taxon>Parvularculaceae</taxon>
        <taxon>Parvularcula</taxon>
    </lineage>
</organism>
<dbReference type="EMBL" id="CP002156">
    <property type="protein sequence ID" value="ADM10783.1"/>
    <property type="molecule type" value="Genomic_DNA"/>
</dbReference>
<feature type="transmembrane region" description="Helical" evidence="2">
    <location>
        <begin position="12"/>
        <end position="33"/>
    </location>
</feature>
<keyword evidence="2" id="KW-0812">Transmembrane</keyword>
<dbReference type="AlphaFoldDB" id="E0THX2"/>
<reference evidence="4" key="1">
    <citation type="submission" date="2010-08" db="EMBL/GenBank/DDBJ databases">
        <title>Genome sequence of Parvularcula bermudensis HTCC2503.</title>
        <authorList>
            <person name="Kang D.-M."/>
            <person name="Oh H.-M."/>
            <person name="Cho J.-C."/>
        </authorList>
    </citation>
    <scope>NUCLEOTIDE SEQUENCE [LARGE SCALE GENOMIC DNA]</scope>
    <source>
        <strain evidence="4">ATCC BAA-594 / HTCC2503 / KCTC 12087</strain>
    </source>
</reference>
<keyword evidence="4" id="KW-1185">Reference proteome</keyword>
<evidence type="ECO:0000256" key="2">
    <source>
        <dbReference type="SAM" id="Phobius"/>
    </source>
</evidence>
<dbReference type="KEGG" id="pbr:PB2503_00060"/>
<evidence type="ECO:0000256" key="1">
    <source>
        <dbReference type="SAM" id="MobiDB-lite"/>
    </source>
</evidence>
<reference evidence="3 4" key="2">
    <citation type="journal article" date="2011" name="J. Bacteriol.">
        <title>Complete genome sequence of strain HTCC2503T of Parvularcula bermudensis, the type species of the order "Parvularculales" in the class Alphaproteobacteria.</title>
        <authorList>
            <person name="Oh H.M."/>
            <person name="Kang I."/>
            <person name="Vergin K.L."/>
            <person name="Kang D."/>
            <person name="Rhee K.H."/>
            <person name="Giovannoni S.J."/>
            <person name="Cho J.C."/>
        </authorList>
    </citation>
    <scope>NUCLEOTIDE SEQUENCE [LARGE SCALE GENOMIC DNA]</scope>
    <source>
        <strain evidence="4">ATCC BAA-594 / HTCC2503 / KCTC 12087</strain>
    </source>
</reference>
<dbReference type="STRING" id="314260.PB2503_00060"/>
<accession>E0THX2</accession>
<evidence type="ECO:0000313" key="3">
    <source>
        <dbReference type="EMBL" id="ADM10783.1"/>
    </source>
</evidence>
<sequence>MTNLVTEKRYRQTFVLTVPTSYEVICILAAYAIRVESSRGIKGRTGQRYTDHEGGARASAPQKAAKGLISL</sequence>
<feature type="region of interest" description="Disordered" evidence="1">
    <location>
        <begin position="42"/>
        <end position="71"/>
    </location>
</feature>
<keyword evidence="2" id="KW-0472">Membrane</keyword>
<dbReference type="RefSeq" id="WP_013301757.1">
    <property type="nucleotide sequence ID" value="NC_014414.1"/>
</dbReference>
<name>E0THX2_PARBH</name>